<gene>
    <name evidence="2" type="ORF">G4B88_012917</name>
</gene>
<protein>
    <recommendedName>
        <fullName evidence="1">Rhodanese domain-containing protein</fullName>
    </recommendedName>
</protein>
<evidence type="ECO:0000313" key="3">
    <source>
        <dbReference type="Proteomes" id="UP000583929"/>
    </source>
</evidence>
<name>A0A7J6DNX3_CANSA</name>
<dbReference type="EMBL" id="JAATIQ010000764">
    <property type="protein sequence ID" value="KAF4347804.1"/>
    <property type="molecule type" value="Genomic_DNA"/>
</dbReference>
<comment type="caution">
    <text evidence="2">The sequence shown here is derived from an EMBL/GenBank/DDBJ whole genome shotgun (WGS) entry which is preliminary data.</text>
</comment>
<reference evidence="2 3" key="1">
    <citation type="journal article" date="2020" name="bioRxiv">
        <title>Sequence and annotation of 42 cannabis genomes reveals extensive copy number variation in cannabinoid synthesis and pathogen resistance genes.</title>
        <authorList>
            <person name="Mckernan K.J."/>
            <person name="Helbert Y."/>
            <person name="Kane L.T."/>
            <person name="Ebling H."/>
            <person name="Zhang L."/>
            <person name="Liu B."/>
            <person name="Eaton Z."/>
            <person name="Mclaughlin S."/>
            <person name="Kingan S."/>
            <person name="Baybayan P."/>
            <person name="Concepcion G."/>
            <person name="Jordan M."/>
            <person name="Riva A."/>
            <person name="Barbazuk W."/>
            <person name="Harkins T."/>
        </authorList>
    </citation>
    <scope>NUCLEOTIDE SEQUENCE [LARGE SCALE GENOMIC DNA]</scope>
    <source>
        <strain evidence="3">cv. Jamaican Lion 4</strain>
        <tissue evidence="2">Leaf</tissue>
    </source>
</reference>
<accession>A0A7J6DNX3</accession>
<proteinExistence type="predicted"/>
<dbReference type="InterPro" id="IPR044684">
    <property type="entry name" value="STR17/STR18/HARC1-like"/>
</dbReference>
<evidence type="ECO:0000313" key="2">
    <source>
        <dbReference type="EMBL" id="KAF4347804.1"/>
    </source>
</evidence>
<dbReference type="PANTHER" id="PTHR44542">
    <property type="entry name" value="THIOSULFATE SULFURTRANSFERASE 18"/>
    <property type="match status" value="1"/>
</dbReference>
<dbReference type="AlphaFoldDB" id="A0A7J6DNX3"/>
<dbReference type="PROSITE" id="PS50206">
    <property type="entry name" value="RHODANESE_3"/>
    <property type="match status" value="1"/>
</dbReference>
<dbReference type="GO" id="GO:0003824">
    <property type="term" value="F:catalytic activity"/>
    <property type="evidence" value="ECO:0007669"/>
    <property type="project" value="InterPro"/>
</dbReference>
<organism evidence="2 3">
    <name type="scientific">Cannabis sativa</name>
    <name type="common">Hemp</name>
    <name type="synonym">Marijuana</name>
    <dbReference type="NCBI Taxonomy" id="3483"/>
    <lineage>
        <taxon>Eukaryota</taxon>
        <taxon>Viridiplantae</taxon>
        <taxon>Streptophyta</taxon>
        <taxon>Embryophyta</taxon>
        <taxon>Tracheophyta</taxon>
        <taxon>Spermatophyta</taxon>
        <taxon>Magnoliopsida</taxon>
        <taxon>eudicotyledons</taxon>
        <taxon>Gunneridae</taxon>
        <taxon>Pentapetalae</taxon>
        <taxon>rosids</taxon>
        <taxon>fabids</taxon>
        <taxon>Rosales</taxon>
        <taxon>Cannabaceae</taxon>
        <taxon>Cannabis</taxon>
    </lineage>
</organism>
<evidence type="ECO:0000259" key="1">
    <source>
        <dbReference type="PROSITE" id="PS50206"/>
    </source>
</evidence>
<dbReference type="Proteomes" id="UP000583929">
    <property type="component" value="Unassembled WGS sequence"/>
</dbReference>
<dbReference type="Pfam" id="PF00581">
    <property type="entry name" value="Rhodanese"/>
    <property type="match status" value="1"/>
</dbReference>
<sequence>MASSGEAELEVSTIDVQTAKALINSDHLYLDVRTVEEFKKGRVKNSGFLKEVSSACNKDDKLVVGCERGIRSLSAATDMKNAGFKNVNNMGGGYLAWVKHGFLTQKPKEEL</sequence>
<dbReference type="PANTHER" id="PTHR44542:SF12">
    <property type="entry name" value="THIOSULFATE SULFURTRANSFERASE 18"/>
    <property type="match status" value="1"/>
</dbReference>
<dbReference type="SMART" id="SM00450">
    <property type="entry name" value="RHOD"/>
    <property type="match status" value="1"/>
</dbReference>
<dbReference type="InterPro" id="IPR001763">
    <property type="entry name" value="Rhodanese-like_dom"/>
</dbReference>
<dbReference type="InterPro" id="IPR036873">
    <property type="entry name" value="Rhodanese-like_dom_sf"/>
</dbReference>
<dbReference type="CDD" id="cd00158">
    <property type="entry name" value="RHOD"/>
    <property type="match status" value="1"/>
</dbReference>
<dbReference type="Gene3D" id="3.40.250.10">
    <property type="entry name" value="Rhodanese-like domain"/>
    <property type="match status" value="1"/>
</dbReference>
<keyword evidence="3" id="KW-1185">Reference proteome</keyword>
<feature type="domain" description="Rhodanese" evidence="1">
    <location>
        <begin position="23"/>
        <end position="106"/>
    </location>
</feature>
<dbReference type="SUPFAM" id="SSF52821">
    <property type="entry name" value="Rhodanese/Cell cycle control phosphatase"/>
    <property type="match status" value="1"/>
</dbReference>